<evidence type="ECO:0000313" key="3">
    <source>
        <dbReference type="EMBL" id="ART60258.1"/>
    </source>
</evidence>
<accession>A0A240UFK2</accession>
<evidence type="ECO:0000256" key="1">
    <source>
        <dbReference type="SAM" id="MobiDB-lite"/>
    </source>
</evidence>
<feature type="region of interest" description="Disordered" evidence="1">
    <location>
        <begin position="324"/>
        <end position="344"/>
    </location>
</feature>
<keyword evidence="4" id="KW-1185">Reference proteome</keyword>
<dbReference type="SUPFAM" id="SSF53300">
    <property type="entry name" value="vWA-like"/>
    <property type="match status" value="1"/>
</dbReference>
<dbReference type="RefSeq" id="WP_086928223.1">
    <property type="nucleotide sequence ID" value="NZ_CP021362.1"/>
</dbReference>
<dbReference type="PANTHER" id="PTHR33608">
    <property type="entry name" value="BLL2464 PROTEIN"/>
    <property type="match status" value="1"/>
</dbReference>
<dbReference type="KEGG" id="acip:CBP36_16820"/>
<dbReference type="Proteomes" id="UP000194440">
    <property type="component" value="Chromosome"/>
</dbReference>
<dbReference type="Pfam" id="PF01882">
    <property type="entry name" value="DUF58"/>
    <property type="match status" value="1"/>
</dbReference>
<dbReference type="KEGG" id="acis:CBP35_02100"/>
<feature type="domain" description="DUF58" evidence="2">
    <location>
        <begin position="57"/>
        <end position="287"/>
    </location>
</feature>
<reference evidence="3" key="1">
    <citation type="submission" date="2017-05" db="EMBL/GenBank/DDBJ databases">
        <title>Polyphasic characterization of four soil-derived phenanthrene-degrading Acidovorax strains and proposal of Acidovorax phenanthrenivorans sp. nov.</title>
        <authorList>
            <person name="Singleton D."/>
            <person name="Lee J."/>
            <person name="Dickey A.N."/>
            <person name="Stroud A."/>
            <person name="Scholl E.H."/>
            <person name="Wright F.A."/>
            <person name="Aitken M.D."/>
        </authorList>
    </citation>
    <scope>NUCLEOTIDE SEQUENCE</scope>
    <source>
        <strain evidence="3">P4</strain>
    </source>
</reference>
<sequence length="344" mass="37878">MRKKPPETAPGQPPPSLPGQADRLLRQLEWHVIRRLDGLLQGDYRTLVRGSGLDLADLREYQPHDDVRHIDWNVTARLNAPHVRVFTEDREMSAWFLLDLSPSIHFGPQGRAKRDILTGFVAVLARLLTRHGNRVGAMLYGAGGVGSAKAAEGHGVRAVDAVLPPRSSRAQVLHLVHRLLQPGTAQPSGGTQLGLLLQAGLGGIRRRSTVFVVSDFISAPGWEKPLAQLAQRHDVVAVRLFDPLELELPDLGLVLLRDAETGEQLQVDTHDRAFRQRFARLAAEREATLRAGLAAAGADTLELRTDDDLIDALLRFMDLRQRRAGPRRRAFKPSPRPTSGQAAA</sequence>
<organism evidence="3 4">
    <name type="scientific">Acidovorax carolinensis</name>
    <dbReference type="NCBI Taxonomy" id="553814"/>
    <lineage>
        <taxon>Bacteria</taxon>
        <taxon>Pseudomonadati</taxon>
        <taxon>Pseudomonadota</taxon>
        <taxon>Betaproteobacteria</taxon>
        <taxon>Burkholderiales</taxon>
        <taxon>Comamonadaceae</taxon>
        <taxon>Acidovorax</taxon>
    </lineage>
</organism>
<dbReference type="InterPro" id="IPR002881">
    <property type="entry name" value="DUF58"/>
</dbReference>
<evidence type="ECO:0000259" key="2">
    <source>
        <dbReference type="Pfam" id="PF01882"/>
    </source>
</evidence>
<dbReference type="PANTHER" id="PTHR33608:SF6">
    <property type="entry name" value="BLL2464 PROTEIN"/>
    <property type="match status" value="1"/>
</dbReference>
<dbReference type="InterPro" id="IPR036465">
    <property type="entry name" value="vWFA_dom_sf"/>
</dbReference>
<proteinExistence type="predicted"/>
<dbReference type="OrthoDB" id="9776116at2"/>
<gene>
    <name evidence="3" type="ORF">CBP36_16820</name>
</gene>
<feature type="region of interest" description="Disordered" evidence="1">
    <location>
        <begin position="1"/>
        <end position="20"/>
    </location>
</feature>
<name>A0A240UFK2_9BURK</name>
<dbReference type="EMBL" id="CP021366">
    <property type="protein sequence ID" value="ART60258.1"/>
    <property type="molecule type" value="Genomic_DNA"/>
</dbReference>
<evidence type="ECO:0000313" key="4">
    <source>
        <dbReference type="Proteomes" id="UP000194440"/>
    </source>
</evidence>
<feature type="compositionally biased region" description="Pro residues" evidence="1">
    <location>
        <begin position="7"/>
        <end position="17"/>
    </location>
</feature>
<dbReference type="AlphaFoldDB" id="A0A240UFK2"/>
<protein>
    <submittedName>
        <fullName evidence="3">DUF58 domain-containing protein</fullName>
    </submittedName>
</protein>